<gene>
    <name evidence="14" type="ORF">NtB2_01175</name>
</gene>
<evidence type="ECO:0000313" key="15">
    <source>
        <dbReference type="Proteomes" id="UP000245021"/>
    </source>
</evidence>
<evidence type="ECO:0000256" key="10">
    <source>
        <dbReference type="SAM" id="MobiDB-lite"/>
    </source>
</evidence>
<dbReference type="Gene3D" id="3.30.200.20">
    <property type="entry name" value="Phosphorylase Kinase, domain 1"/>
    <property type="match status" value="1"/>
</dbReference>
<dbReference type="CDD" id="cd06577">
    <property type="entry name" value="PASTA_pknB"/>
    <property type="match status" value="2"/>
</dbReference>
<keyword evidence="4 9" id="KW-0547">Nucleotide-binding</keyword>
<dbReference type="InterPro" id="IPR008271">
    <property type="entry name" value="Ser/Thr_kinase_AS"/>
</dbReference>
<dbReference type="PROSITE" id="PS51178">
    <property type="entry name" value="PASTA"/>
    <property type="match status" value="2"/>
</dbReference>
<dbReference type="EMBL" id="BFFO01000006">
    <property type="protein sequence ID" value="GBG97038.1"/>
    <property type="molecule type" value="Genomic_DNA"/>
</dbReference>
<dbReference type="GO" id="GO:0004674">
    <property type="term" value="F:protein serine/threonine kinase activity"/>
    <property type="evidence" value="ECO:0007669"/>
    <property type="project" value="UniProtKB-KW"/>
</dbReference>
<dbReference type="InterPro" id="IPR005543">
    <property type="entry name" value="PASTA_dom"/>
</dbReference>
<dbReference type="Pfam" id="PF03793">
    <property type="entry name" value="PASTA"/>
    <property type="match status" value="2"/>
</dbReference>
<dbReference type="Gene3D" id="3.30.10.20">
    <property type="match status" value="2"/>
</dbReference>
<keyword evidence="3" id="KW-0808">Transferase</keyword>
<dbReference type="InterPro" id="IPR017441">
    <property type="entry name" value="Protein_kinase_ATP_BS"/>
</dbReference>
<evidence type="ECO:0000256" key="9">
    <source>
        <dbReference type="PROSITE-ProRule" id="PRU10141"/>
    </source>
</evidence>
<keyword evidence="11" id="KW-0472">Membrane</keyword>
<dbReference type="Gene3D" id="1.10.510.10">
    <property type="entry name" value="Transferase(Phosphotransferase) domain 1"/>
    <property type="match status" value="1"/>
</dbReference>
<keyword evidence="6 9" id="KW-0067">ATP-binding</keyword>
<dbReference type="PROSITE" id="PS00107">
    <property type="entry name" value="PROTEIN_KINASE_ATP"/>
    <property type="match status" value="1"/>
</dbReference>
<dbReference type="CDD" id="cd14014">
    <property type="entry name" value="STKc_PknB_like"/>
    <property type="match status" value="1"/>
</dbReference>
<evidence type="ECO:0000256" key="3">
    <source>
        <dbReference type="ARBA" id="ARBA00022679"/>
    </source>
</evidence>
<sequence>MIQMGQLFADRYQVKKEVGRGGMANVYQGEDSFIDNRKVAIKVLRPNFENDSIAIARFQREAFSMAELSHPNIVSITDVGESDNQQYIVMEYVDGPTLKQYIKEHAPLSNEEAINIATEILSAMQMAHGHGIIHRDLKPQNILMTANGTAKVTDFGIAKALSDTSLTQTNTMFGSVHYLSPEQARGANATMQSDIYAIGVILYELLTGEIPFDGDSAVAIALKHFQENIPSIIAKNKNVPQALENVVIKATAKKPEDRYENVAAMMADLATSTSLDRANEPKLVFKQDKDATKPMPKNLIDTSDTNQLIKPKQEEAKAEKPEENKADETAKKKGKKGLIIGIIATLLLIAGVAGAWIGLTPNNVNVPNVQNLSLSEAESKIKAAGLQVGTVTEETNSQIAEGNVVRTNPSAGSSTRKGSRVTIYKSAGNNIKLDNYVGRQYQDVVNDLLNKGILTSQINKVLVQSNKDAGEVTKQDPGSGSFFDPSGDGQITLTVSQGKMVNIPNYLSDGGLGTMQLDTLKQLLVKAGIPNSNIVTQETTNTQGASANNIVYRITTADSSSILQNGAEVDPTNQFIIYYLGTYQAPQQTSESTTAESSPQSSPATGNGGHSAQADQQNSQSTTAQSSSSK</sequence>
<evidence type="ECO:0000259" key="13">
    <source>
        <dbReference type="PROSITE" id="PS51178"/>
    </source>
</evidence>
<keyword evidence="11" id="KW-1133">Transmembrane helix</keyword>
<reference evidence="14 15" key="1">
    <citation type="journal article" date="2018" name="Genome Announc.">
        <title>Draft Genome Sequence of Lactococcus sp. Strain NtB2 (JCM 32569), Isolated from the Gut of the Higher Termite Nasutitermes takasagoensis.</title>
        <authorList>
            <person name="Noda S."/>
            <person name="Aihara C."/>
            <person name="Yuki M."/>
            <person name="Ohkuma M."/>
        </authorList>
    </citation>
    <scope>NUCLEOTIDE SEQUENCE [LARGE SCALE GENOMIC DNA]</scope>
    <source>
        <strain evidence="14 15">NtB2</strain>
    </source>
</reference>
<accession>A0A2R5HK01</accession>
<comment type="caution">
    <text evidence="14">The sequence shown here is derived from an EMBL/GenBank/DDBJ whole genome shotgun (WGS) entry which is preliminary data.</text>
</comment>
<evidence type="ECO:0000256" key="5">
    <source>
        <dbReference type="ARBA" id="ARBA00022777"/>
    </source>
</evidence>
<dbReference type="InterPro" id="IPR000719">
    <property type="entry name" value="Prot_kinase_dom"/>
</dbReference>
<dbReference type="RefSeq" id="WP_109245999.1">
    <property type="nucleotide sequence ID" value="NZ_BFFO01000006.1"/>
</dbReference>
<dbReference type="AlphaFoldDB" id="A0A2R5HK01"/>
<evidence type="ECO:0000256" key="7">
    <source>
        <dbReference type="ARBA" id="ARBA00047899"/>
    </source>
</evidence>
<dbReference type="SMART" id="SM00740">
    <property type="entry name" value="PASTA"/>
    <property type="match status" value="2"/>
</dbReference>
<dbReference type="SMART" id="SM00220">
    <property type="entry name" value="S_TKc"/>
    <property type="match status" value="1"/>
</dbReference>
<evidence type="ECO:0000256" key="8">
    <source>
        <dbReference type="ARBA" id="ARBA00048679"/>
    </source>
</evidence>
<dbReference type="PANTHER" id="PTHR43289">
    <property type="entry name" value="MITOGEN-ACTIVATED PROTEIN KINASE KINASE KINASE 20-RELATED"/>
    <property type="match status" value="1"/>
</dbReference>
<protein>
    <recommendedName>
        <fullName evidence="1">non-specific serine/threonine protein kinase</fullName>
        <ecNumber evidence="1">2.7.11.1</ecNumber>
    </recommendedName>
</protein>
<dbReference type="OrthoDB" id="9788659at2"/>
<evidence type="ECO:0000313" key="14">
    <source>
        <dbReference type="EMBL" id="GBG97038.1"/>
    </source>
</evidence>
<evidence type="ECO:0000256" key="2">
    <source>
        <dbReference type="ARBA" id="ARBA00022527"/>
    </source>
</evidence>
<feature type="domain" description="PASTA" evidence="13">
    <location>
        <begin position="428"/>
        <end position="497"/>
    </location>
</feature>
<dbReference type="PROSITE" id="PS50011">
    <property type="entry name" value="PROTEIN_KINASE_DOM"/>
    <property type="match status" value="1"/>
</dbReference>
<feature type="domain" description="Protein kinase" evidence="12">
    <location>
        <begin position="12"/>
        <end position="283"/>
    </location>
</feature>
<keyword evidence="11" id="KW-0812">Transmembrane</keyword>
<name>A0A2R5HK01_9LACT</name>
<feature type="region of interest" description="Disordered" evidence="10">
    <location>
        <begin position="294"/>
        <end position="331"/>
    </location>
</feature>
<evidence type="ECO:0000256" key="6">
    <source>
        <dbReference type="ARBA" id="ARBA00022840"/>
    </source>
</evidence>
<keyword evidence="2 14" id="KW-0723">Serine/threonine-protein kinase</keyword>
<dbReference type="PANTHER" id="PTHR43289:SF34">
    <property type="entry name" value="SERINE_THREONINE-PROTEIN KINASE YBDM-RELATED"/>
    <property type="match status" value="1"/>
</dbReference>
<dbReference type="FunFam" id="1.10.510.10:FF:000021">
    <property type="entry name" value="Serine/threonine protein kinase"/>
    <property type="match status" value="1"/>
</dbReference>
<evidence type="ECO:0000256" key="1">
    <source>
        <dbReference type="ARBA" id="ARBA00012513"/>
    </source>
</evidence>
<organism evidence="14 15">
    <name type="scientific">Lactococcus termiticola</name>
    <dbReference type="NCBI Taxonomy" id="2169526"/>
    <lineage>
        <taxon>Bacteria</taxon>
        <taxon>Bacillati</taxon>
        <taxon>Bacillota</taxon>
        <taxon>Bacilli</taxon>
        <taxon>Lactobacillales</taxon>
        <taxon>Streptococcaceae</taxon>
        <taxon>Lactococcus</taxon>
    </lineage>
</organism>
<feature type="domain" description="PASTA" evidence="13">
    <location>
        <begin position="360"/>
        <end position="427"/>
    </location>
</feature>
<feature type="binding site" evidence="9">
    <location>
        <position position="42"/>
    </location>
    <ligand>
        <name>ATP</name>
        <dbReference type="ChEBI" id="CHEBI:30616"/>
    </ligand>
</feature>
<dbReference type="FunFam" id="3.30.200.20:FF:000035">
    <property type="entry name" value="Serine/threonine protein kinase Stk1"/>
    <property type="match status" value="1"/>
</dbReference>
<dbReference type="GO" id="GO:0005524">
    <property type="term" value="F:ATP binding"/>
    <property type="evidence" value="ECO:0007669"/>
    <property type="project" value="UniProtKB-UniRule"/>
</dbReference>
<feature type="transmembrane region" description="Helical" evidence="11">
    <location>
        <begin position="338"/>
        <end position="359"/>
    </location>
</feature>
<dbReference type="Pfam" id="PF00069">
    <property type="entry name" value="Pkinase"/>
    <property type="match status" value="1"/>
</dbReference>
<comment type="catalytic activity">
    <reaction evidence="8">
        <text>L-seryl-[protein] + ATP = O-phospho-L-seryl-[protein] + ADP + H(+)</text>
        <dbReference type="Rhea" id="RHEA:17989"/>
        <dbReference type="Rhea" id="RHEA-COMP:9863"/>
        <dbReference type="Rhea" id="RHEA-COMP:11604"/>
        <dbReference type="ChEBI" id="CHEBI:15378"/>
        <dbReference type="ChEBI" id="CHEBI:29999"/>
        <dbReference type="ChEBI" id="CHEBI:30616"/>
        <dbReference type="ChEBI" id="CHEBI:83421"/>
        <dbReference type="ChEBI" id="CHEBI:456216"/>
        <dbReference type="EC" id="2.7.11.1"/>
    </reaction>
</comment>
<dbReference type="InterPro" id="IPR011009">
    <property type="entry name" value="Kinase-like_dom_sf"/>
</dbReference>
<evidence type="ECO:0000259" key="12">
    <source>
        <dbReference type="PROSITE" id="PS50011"/>
    </source>
</evidence>
<feature type="compositionally biased region" description="Basic and acidic residues" evidence="10">
    <location>
        <begin position="311"/>
        <end position="331"/>
    </location>
</feature>
<dbReference type="Proteomes" id="UP000245021">
    <property type="component" value="Unassembled WGS sequence"/>
</dbReference>
<dbReference type="SUPFAM" id="SSF56112">
    <property type="entry name" value="Protein kinase-like (PK-like)"/>
    <property type="match status" value="1"/>
</dbReference>
<keyword evidence="15" id="KW-1185">Reference proteome</keyword>
<evidence type="ECO:0000256" key="4">
    <source>
        <dbReference type="ARBA" id="ARBA00022741"/>
    </source>
</evidence>
<keyword evidence="5 14" id="KW-0418">Kinase</keyword>
<dbReference type="NCBIfam" id="NF033483">
    <property type="entry name" value="PknB_PASTA_kin"/>
    <property type="match status" value="1"/>
</dbReference>
<feature type="region of interest" description="Disordered" evidence="10">
    <location>
        <begin position="587"/>
        <end position="630"/>
    </location>
</feature>
<dbReference type="EC" id="2.7.11.1" evidence="1"/>
<evidence type="ECO:0000256" key="11">
    <source>
        <dbReference type="SAM" id="Phobius"/>
    </source>
</evidence>
<comment type="catalytic activity">
    <reaction evidence="7">
        <text>L-threonyl-[protein] + ATP = O-phospho-L-threonyl-[protein] + ADP + H(+)</text>
        <dbReference type="Rhea" id="RHEA:46608"/>
        <dbReference type="Rhea" id="RHEA-COMP:11060"/>
        <dbReference type="Rhea" id="RHEA-COMP:11605"/>
        <dbReference type="ChEBI" id="CHEBI:15378"/>
        <dbReference type="ChEBI" id="CHEBI:30013"/>
        <dbReference type="ChEBI" id="CHEBI:30616"/>
        <dbReference type="ChEBI" id="CHEBI:61977"/>
        <dbReference type="ChEBI" id="CHEBI:456216"/>
        <dbReference type="EC" id="2.7.11.1"/>
    </reaction>
</comment>
<dbReference type="PROSITE" id="PS00108">
    <property type="entry name" value="PROTEIN_KINASE_ST"/>
    <property type="match status" value="1"/>
</dbReference>
<proteinExistence type="predicted"/>